<evidence type="ECO:0000313" key="3">
    <source>
        <dbReference type="Proteomes" id="UP000075238"/>
    </source>
</evidence>
<accession>A0A142JQA7</accession>
<dbReference type="SUPFAM" id="SSF49899">
    <property type="entry name" value="Concanavalin A-like lectins/glucanases"/>
    <property type="match status" value="1"/>
</dbReference>
<feature type="chain" id="PRO_5007498151" description="3-keto-disaccharide hydrolase domain-containing protein" evidence="1">
    <location>
        <begin position="20"/>
        <end position="208"/>
    </location>
</feature>
<dbReference type="OrthoDB" id="9760711at2"/>
<protein>
    <recommendedName>
        <fullName evidence="4">3-keto-disaccharide hydrolase domain-containing protein</fullName>
    </recommendedName>
</protein>
<sequence>MKRILLTPLLLLMTLPTLGETVMFSQDKQGALPAGWLAGVTGRGQPKWTIEADPTAPNGANVLKQSGSGDFPWCVKQDASITDGYVEVKFKPIAGRDDQAGGVVWRWKDGNQYYVARANALENNVSLYYTIGGRRHTIKYQETPVAARVWHTLRVEFAGSHIQVSLDGKRQIDVTDEHISGAGAVGVWTKADSVTVFDAFSFSAAVSK</sequence>
<keyword evidence="3" id="KW-1185">Reference proteome</keyword>
<proteinExistence type="predicted"/>
<reference evidence="2 3" key="1">
    <citation type="submission" date="2016-03" db="EMBL/GenBank/DDBJ databases">
        <title>Complete genome sequence of a novel chlorpyrifos degrading bacterium, Cupriavidus nantongensis sp. X1.</title>
        <authorList>
            <person name="Fang L."/>
        </authorList>
    </citation>
    <scope>NUCLEOTIDE SEQUENCE [LARGE SCALE GENOMIC DNA]</scope>
    <source>
        <strain evidence="2 3">X1</strain>
    </source>
</reference>
<keyword evidence="1" id="KW-0732">Signal</keyword>
<organism evidence="2 3">
    <name type="scientific">Cupriavidus nantongensis</name>
    <dbReference type="NCBI Taxonomy" id="1796606"/>
    <lineage>
        <taxon>Bacteria</taxon>
        <taxon>Pseudomonadati</taxon>
        <taxon>Pseudomonadota</taxon>
        <taxon>Betaproteobacteria</taxon>
        <taxon>Burkholderiales</taxon>
        <taxon>Burkholderiaceae</taxon>
        <taxon>Cupriavidus</taxon>
    </lineage>
</organism>
<dbReference type="Gene3D" id="2.60.120.560">
    <property type="entry name" value="Exo-inulinase, domain 1"/>
    <property type="match status" value="1"/>
</dbReference>
<feature type="signal peptide" evidence="1">
    <location>
        <begin position="1"/>
        <end position="19"/>
    </location>
</feature>
<dbReference type="STRING" id="1796606.A2G96_09540"/>
<evidence type="ECO:0000313" key="2">
    <source>
        <dbReference type="EMBL" id="AMR80269.1"/>
    </source>
</evidence>
<dbReference type="KEGG" id="cnan:A2G96_09540"/>
<evidence type="ECO:0008006" key="4">
    <source>
        <dbReference type="Google" id="ProtNLM"/>
    </source>
</evidence>
<name>A0A142JQA7_9BURK</name>
<dbReference type="AlphaFoldDB" id="A0A142JQA7"/>
<dbReference type="EMBL" id="CP014844">
    <property type="protein sequence ID" value="AMR80269.1"/>
    <property type="molecule type" value="Genomic_DNA"/>
</dbReference>
<evidence type="ECO:0000256" key="1">
    <source>
        <dbReference type="SAM" id="SignalP"/>
    </source>
</evidence>
<dbReference type="Proteomes" id="UP000075238">
    <property type="component" value="Chromosome 1"/>
</dbReference>
<gene>
    <name evidence="2" type="ORF">A2G96_09540</name>
</gene>
<dbReference type="InterPro" id="IPR013320">
    <property type="entry name" value="ConA-like_dom_sf"/>
</dbReference>